<evidence type="ECO:0000313" key="1">
    <source>
        <dbReference type="EMBL" id="MBC9175579.1"/>
    </source>
</evidence>
<organism evidence="1 2">
    <name type="scientific">Pseudoroseomonas ludipueritiae</name>
    <dbReference type="NCBI Taxonomy" id="198093"/>
    <lineage>
        <taxon>Bacteria</taxon>
        <taxon>Pseudomonadati</taxon>
        <taxon>Pseudomonadota</taxon>
        <taxon>Alphaproteobacteria</taxon>
        <taxon>Acetobacterales</taxon>
        <taxon>Acetobacteraceae</taxon>
        <taxon>Pseudoroseomonas</taxon>
    </lineage>
</organism>
<name>A0ABR7R1I2_9PROT</name>
<dbReference type="EMBL" id="JACTUZ010000002">
    <property type="protein sequence ID" value="MBC9175579.1"/>
    <property type="molecule type" value="Genomic_DNA"/>
</dbReference>
<dbReference type="RefSeq" id="WP_187776748.1">
    <property type="nucleotide sequence ID" value="NZ_JACTUZ010000002.1"/>
</dbReference>
<dbReference type="Proteomes" id="UP000603940">
    <property type="component" value="Unassembled WGS sequence"/>
</dbReference>
<evidence type="ECO:0000313" key="2">
    <source>
        <dbReference type="Proteomes" id="UP000603940"/>
    </source>
</evidence>
<keyword evidence="2" id="KW-1185">Reference proteome</keyword>
<proteinExistence type="predicted"/>
<gene>
    <name evidence="1" type="ORF">IBL25_01295</name>
</gene>
<comment type="caution">
    <text evidence="1">The sequence shown here is derived from an EMBL/GenBank/DDBJ whole genome shotgun (WGS) entry which is preliminary data.</text>
</comment>
<reference evidence="1 2" key="1">
    <citation type="journal article" date="2009" name="Int. J. Syst. Evol. Microbiol.">
        <title>Transfer of Teichococcus ludipueritiae and Muricoccus roseus to the genus Roseomonas, as Roseomonas ludipueritiae comb. nov. and Roseomonas rosea comb. nov., respectively, and emended description of the genus Roseomonas.</title>
        <authorList>
            <person name="Sanchez-Porro C."/>
            <person name="Gallego V."/>
            <person name="Busse H.J."/>
            <person name="Kampfer P."/>
            <person name="Ventosa A."/>
        </authorList>
    </citation>
    <scope>NUCLEOTIDE SEQUENCE [LARGE SCALE GENOMIC DNA]</scope>
    <source>
        <strain evidence="1 2">DSM 14915</strain>
    </source>
</reference>
<accession>A0ABR7R1I2</accession>
<protein>
    <submittedName>
        <fullName evidence="1">Uncharacterized protein</fullName>
    </submittedName>
</protein>
<sequence>MSEENFDDGLVHNHVWAQEPAMMPTGCLPVAQAASVPTPSTVLHDDRMEQQG</sequence>